<evidence type="ECO:0000256" key="2">
    <source>
        <dbReference type="SAM" id="MobiDB-lite"/>
    </source>
</evidence>
<evidence type="ECO:0000313" key="4">
    <source>
        <dbReference type="Proteomes" id="UP001188597"/>
    </source>
</evidence>
<feature type="coiled-coil region" evidence="1">
    <location>
        <begin position="892"/>
        <end position="940"/>
    </location>
</feature>
<feature type="coiled-coil region" evidence="1">
    <location>
        <begin position="1129"/>
        <end position="1188"/>
    </location>
</feature>
<evidence type="ECO:0000256" key="1">
    <source>
        <dbReference type="SAM" id="Coils"/>
    </source>
</evidence>
<feature type="region of interest" description="Disordered" evidence="2">
    <location>
        <begin position="1"/>
        <end position="65"/>
    </location>
</feature>
<comment type="caution">
    <text evidence="3">The sequence shown here is derived from an EMBL/GenBank/DDBJ whole genome shotgun (WGS) entry which is preliminary data.</text>
</comment>
<feature type="compositionally biased region" description="Basic and acidic residues" evidence="2">
    <location>
        <begin position="15"/>
        <end position="30"/>
    </location>
</feature>
<keyword evidence="4" id="KW-1185">Reference proteome</keyword>
<feature type="coiled-coil region" evidence="1">
    <location>
        <begin position="792"/>
        <end position="819"/>
    </location>
</feature>
<accession>A0AA88WP69</accession>
<feature type="coiled-coil region" evidence="1">
    <location>
        <begin position="987"/>
        <end position="1021"/>
    </location>
</feature>
<feature type="compositionally biased region" description="Polar residues" evidence="2">
    <location>
        <begin position="1"/>
        <end position="13"/>
    </location>
</feature>
<feature type="coiled-coil region" evidence="1">
    <location>
        <begin position="1329"/>
        <end position="1356"/>
    </location>
</feature>
<organism evidence="3 4">
    <name type="scientific">Escallonia herrerae</name>
    <dbReference type="NCBI Taxonomy" id="1293975"/>
    <lineage>
        <taxon>Eukaryota</taxon>
        <taxon>Viridiplantae</taxon>
        <taxon>Streptophyta</taxon>
        <taxon>Embryophyta</taxon>
        <taxon>Tracheophyta</taxon>
        <taxon>Spermatophyta</taxon>
        <taxon>Magnoliopsida</taxon>
        <taxon>eudicotyledons</taxon>
        <taxon>Gunneridae</taxon>
        <taxon>Pentapetalae</taxon>
        <taxon>asterids</taxon>
        <taxon>campanulids</taxon>
        <taxon>Escalloniales</taxon>
        <taxon>Escalloniaceae</taxon>
        <taxon>Escallonia</taxon>
    </lineage>
</organism>
<dbReference type="EMBL" id="JAVXUP010000301">
    <property type="protein sequence ID" value="KAK3031551.1"/>
    <property type="molecule type" value="Genomic_DNA"/>
</dbReference>
<proteinExistence type="predicted"/>
<gene>
    <name evidence="3" type="ORF">RJ639_035464</name>
</gene>
<feature type="coiled-coil region" evidence="1">
    <location>
        <begin position="264"/>
        <end position="492"/>
    </location>
</feature>
<reference evidence="3" key="1">
    <citation type="submission" date="2022-12" db="EMBL/GenBank/DDBJ databases">
        <title>Draft genome assemblies for two species of Escallonia (Escalloniales).</title>
        <authorList>
            <person name="Chanderbali A."/>
            <person name="Dervinis C."/>
            <person name="Anghel I."/>
            <person name="Soltis D."/>
            <person name="Soltis P."/>
            <person name="Zapata F."/>
        </authorList>
    </citation>
    <scope>NUCLEOTIDE SEQUENCE</scope>
    <source>
        <strain evidence="3">UCBG64.0493</strain>
        <tissue evidence="3">Leaf</tissue>
    </source>
</reference>
<name>A0AA88WP69_9ASTE</name>
<dbReference type="Proteomes" id="UP001188597">
    <property type="component" value="Unassembled WGS sequence"/>
</dbReference>
<keyword evidence="1" id="KW-0175">Coiled coil</keyword>
<dbReference type="PANTHER" id="PTHR43939:SF50">
    <property type="entry name" value="NUCLEOPORIN"/>
    <property type="match status" value="1"/>
</dbReference>
<protein>
    <submittedName>
        <fullName evidence="3">Uncharacterized protein</fullName>
    </submittedName>
</protein>
<dbReference type="PANTHER" id="PTHR43939">
    <property type="entry name" value="COILED-COIL DOMAIN-CONTAINING PROTEIN 158"/>
    <property type="match status" value="1"/>
</dbReference>
<feature type="coiled-coil region" evidence="1">
    <location>
        <begin position="694"/>
        <end position="756"/>
    </location>
</feature>
<sequence length="1411" mass="158993">MQEGEQISRSSLTKVEGDRRPSSPEHDKGAEAYAKAASVDMDGQTCGEGKSSKLDDVSSSAGAANEIEGQMADTVSDASSAATPELVIKKREDVKVSTSGEESRKIPFASGVFEGYNAQEVQSGMLDTIISMEGSLMPNGNSSIRLSWLAEVVRGLDDDEFIFLLNSRVSATTPRNYVQLRGFSDVLEILKEQLYTTNFMKDILHLQLVEQMELQIEFDHQHQQLVDDISMKGASLSEVRGESDILSDELARCKSELHLASRGREDFQKENDFVKRECEKLSSRANELQFRLESSQQEVSRVSTELADCRDLVAALQVEKENLDASLTLMTQERRKLEAESESSNNENRAAELAECKASVQLLQSENINLNGSLALMTEERMKLEQEKKSDVYEYEKLLTNLAGCKSLVEGLEEEKEYFSREMEKLSAELKEQKGFVESLQVEIANLNTIIALISEERDKLGGEKYFLAIENKKLSAELADYKDQIAGLDVECSMVVDDLKEASLHIEQISEENSHLIISLEIYKAKIKELDTTNTKVQSQSEAAGNQIIHFTMPSTEEKSISCHDFSRFSGKGEDTSYDPFLEKSSSSSHAECSLLYQLKSNMYDDSLGYTTFKGHLEQAENLMGILETAIEHMHSHSASFRNSSSNVVAPAVSKLIQAFESKSHIDDHEADEEHSTENQSYAAPYVLSKVQLKNLRAVLKELVLDAENASELYKGERNGRELANAALSKLKVQYEALREQSRELEEANLELLVVYEIIKQHVCDVEEKKGELLTLYEALRQQERIYRMESAELKTKLTDYESGIAALQRQLDELQESSDDKVFAINHQMDILHEEVAERTSVLEKDYNSIIDWFVEADGKLDASVGIMCSTVSVETHDGLDIGNHVAASVEAATKVIADLQEKLEAARGDYESLYSTHKEMNERFNDLQGQNELATSQIHQIYGSLRKLVNDSRGYVEENETSISNEKLLDSLNTRKYDILMEQLRTLLVEKLQLESANDKLNSELMDRTEDIEKMNKRCLGSDVFKKLVEDLEGMVKLEGSDTDTDEPALYLESLIYSLVQKYKEANAKVSLSIENLGSKDIKLNELQEQNDHSSFLVVLRENEVLVFKESLRRAMEDLVAVRSVIQDKVTELEQSEQRVSSLREKLSIAVAKGKGLILQRDGLKQSLAETSSELERCLQELRLKNASLHEMEIKLKTYSEAGERVEALESELSYIRNSATALRESFLLKDSVLQRIEEILEDLELPEHFHAQDVLGKVDWLARSVIGNALPFNDGDQKSSVGGGLYSDAGFVPMDPWKEDLQPASISGEDLRRKYEELQSKFYILAEQNEMLEQSLMERNNLLKRLEEILDRVTMPLQLRSMEPEDRIGWLGSALSDALDHCSSLQQKIDNCETLCESRTAELVESK</sequence>
<evidence type="ECO:0000313" key="3">
    <source>
        <dbReference type="EMBL" id="KAK3031551.1"/>
    </source>
</evidence>